<dbReference type="PANTHER" id="PTHR43681:SF1">
    <property type="entry name" value="SARCALUMENIN"/>
    <property type="match status" value="1"/>
</dbReference>
<dbReference type="Proteomes" id="UP000293289">
    <property type="component" value="Unassembled WGS sequence"/>
</dbReference>
<dbReference type="InterPro" id="IPR027417">
    <property type="entry name" value="P-loop_NTPase"/>
</dbReference>
<sequence>MTVRVLDEAHALLDAAAAEYHDDAEALRQLHEHSARLGEPLRVAIAGMVKAGKSTLLNAIIGEEIAPTDAGECTKVITWYRHGATPRITMHLRAGGARSLPVRRDDGQLVIDLGATPADDVERIDVEWPSKRLEDVTLIDTPGIASLSADVSARSAAFLTPVESPSEADAIIYLMRHLHSTDLGFLSAFHDTSVGRSATVNAMAVLSRADEIGAGRIDALLSARTIAERYRTDGALRSLALDVVPIAGLVAQSARTLRQHEFDALRQVARLGRDARERLLVSVDRFVRADAGIDVSAEDRMGLLDRFGMFGIRMSAVAIRSGYDDSTDLADELYRRSGMEDLLRLVSDQFRSRADALKARTALTALSTLVERRPTTNSRELAGAVERLEANAHELRELSLLAAARTTGLGLPPEESAEAERLIGGAGTSAPRRLGLPDDAPPDEVRHEASVALQRWRSMAGSPLLDRGAVEACQAVIRSCEALVVGVAPASVERRQLRLVLHPEPPVGGRDQAQDPSDHGEREAGQEQ</sequence>
<evidence type="ECO:0000256" key="1">
    <source>
        <dbReference type="SAM" id="MobiDB-lite"/>
    </source>
</evidence>
<dbReference type="PANTHER" id="PTHR43681">
    <property type="entry name" value="TRANSMEMBRANE GTPASE FZO"/>
    <property type="match status" value="1"/>
</dbReference>
<dbReference type="EMBL" id="SGWY01000001">
    <property type="protein sequence ID" value="RZS67610.1"/>
    <property type="molecule type" value="Genomic_DNA"/>
</dbReference>
<feature type="domain" description="Dynamin N-terminal" evidence="2">
    <location>
        <begin position="43"/>
        <end position="150"/>
    </location>
</feature>
<feature type="region of interest" description="Disordered" evidence="1">
    <location>
        <begin position="499"/>
        <end position="528"/>
    </location>
</feature>
<dbReference type="SUPFAM" id="SSF52540">
    <property type="entry name" value="P-loop containing nucleoside triphosphate hydrolases"/>
    <property type="match status" value="1"/>
</dbReference>
<dbReference type="InterPro" id="IPR045063">
    <property type="entry name" value="Dynamin_N"/>
</dbReference>
<evidence type="ECO:0000259" key="2">
    <source>
        <dbReference type="Pfam" id="PF00350"/>
    </source>
</evidence>
<protein>
    <submittedName>
        <fullName evidence="3">Dynamin family protein</fullName>
    </submittedName>
</protein>
<dbReference type="Pfam" id="PF00350">
    <property type="entry name" value="Dynamin_N"/>
    <property type="match status" value="1"/>
</dbReference>
<name>A0A4V2EZT5_9MICO</name>
<comment type="caution">
    <text evidence="3">The sequence shown here is derived from an EMBL/GenBank/DDBJ whole genome shotgun (WGS) entry which is preliminary data.</text>
</comment>
<dbReference type="AlphaFoldDB" id="A0A4V2EZT5"/>
<keyword evidence="4" id="KW-1185">Reference proteome</keyword>
<dbReference type="Gene3D" id="3.40.50.300">
    <property type="entry name" value="P-loop containing nucleotide triphosphate hydrolases"/>
    <property type="match status" value="1"/>
</dbReference>
<dbReference type="InterPro" id="IPR051943">
    <property type="entry name" value="TRAFAC_Dynamin-like_GTPase"/>
</dbReference>
<organism evidence="3 4">
    <name type="scientific">Agromyces ramosus</name>
    <dbReference type="NCBI Taxonomy" id="33879"/>
    <lineage>
        <taxon>Bacteria</taxon>
        <taxon>Bacillati</taxon>
        <taxon>Actinomycetota</taxon>
        <taxon>Actinomycetes</taxon>
        <taxon>Micrococcales</taxon>
        <taxon>Microbacteriaceae</taxon>
        <taxon>Agromyces</taxon>
    </lineage>
</organism>
<proteinExistence type="predicted"/>
<dbReference type="OrthoDB" id="4379468at2"/>
<feature type="compositionally biased region" description="Basic and acidic residues" evidence="1">
    <location>
        <begin position="512"/>
        <end position="528"/>
    </location>
</feature>
<gene>
    <name evidence="3" type="ORF">EV187_0031</name>
</gene>
<reference evidence="3 4" key="1">
    <citation type="submission" date="2019-02" db="EMBL/GenBank/DDBJ databases">
        <title>Genomic Encyclopedia of Type Strains, Phase IV (KMG-IV): sequencing the most valuable type-strain genomes for metagenomic binning, comparative biology and taxonomic classification.</title>
        <authorList>
            <person name="Goeker M."/>
        </authorList>
    </citation>
    <scope>NUCLEOTIDE SEQUENCE [LARGE SCALE GENOMIC DNA]</scope>
    <source>
        <strain evidence="3 4">DSM 43045</strain>
    </source>
</reference>
<accession>A0A4V2EZT5</accession>
<evidence type="ECO:0000313" key="3">
    <source>
        <dbReference type="EMBL" id="RZS67610.1"/>
    </source>
</evidence>
<dbReference type="RefSeq" id="WP_130351034.1">
    <property type="nucleotide sequence ID" value="NZ_SGWY01000001.1"/>
</dbReference>
<evidence type="ECO:0000313" key="4">
    <source>
        <dbReference type="Proteomes" id="UP000293289"/>
    </source>
</evidence>